<dbReference type="NCBIfam" id="TIGR03598">
    <property type="entry name" value="GTPase_YsxC"/>
    <property type="match status" value="1"/>
</dbReference>
<evidence type="ECO:0000256" key="1">
    <source>
        <dbReference type="ARBA" id="ARBA00001946"/>
    </source>
</evidence>
<evidence type="ECO:0000256" key="4">
    <source>
        <dbReference type="ARBA" id="ARBA00015370"/>
    </source>
</evidence>
<dbReference type="FunFam" id="3.40.50.300:FF:000857">
    <property type="entry name" value="GTP-binding protein 8 isoform X1"/>
    <property type="match status" value="1"/>
</dbReference>
<accession>A0A8C1PBR6</accession>
<keyword evidence="6" id="KW-0479">Metal-binding</keyword>
<keyword evidence="10" id="KW-0342">GTP-binding</keyword>
<dbReference type="PROSITE" id="PS51706">
    <property type="entry name" value="G_ENGB"/>
    <property type="match status" value="1"/>
</dbReference>
<feature type="domain" description="EngB-type G" evidence="14">
    <location>
        <begin position="105"/>
        <end position="285"/>
    </location>
</feature>
<evidence type="ECO:0000256" key="3">
    <source>
        <dbReference type="ARBA" id="ARBA00009638"/>
    </source>
</evidence>
<dbReference type="CDD" id="cd01876">
    <property type="entry name" value="YihA_EngB"/>
    <property type="match status" value="1"/>
</dbReference>
<dbReference type="Pfam" id="PF01926">
    <property type="entry name" value="MMR_HSR1"/>
    <property type="match status" value="1"/>
</dbReference>
<feature type="transmembrane region" description="Helical" evidence="13">
    <location>
        <begin position="359"/>
        <end position="380"/>
    </location>
</feature>
<comment type="subcellular location">
    <subcellularLocation>
        <location evidence="2">Membrane</location>
        <topology evidence="2">Multi-pass membrane protein</topology>
    </subcellularLocation>
</comment>
<dbReference type="InterPro" id="IPR027417">
    <property type="entry name" value="P-loop_NTPase"/>
</dbReference>
<name>A0A8C1PBR6_CYPCA</name>
<sequence>MLRIKALPLLQTHISCYPLVAQRVHQLASIKHVCVLPERRRQGLLYPFSSLEEHLSSQVSQEEFKIFHPSLEELRQAETLFTPSSNHSIDYSTSAVRIDHVPLLKQPEVCFMGRSNVGKSSLIRALFSLVPEVDVRVSKTPGHTKKLNFFTVGKAFTLVDMPGYGHNAPRDFVEMVEPYLQERQNLVRTFLLVDGGAGLQKVDLVAVEMCEEFNLPYVLVVTKMDRTRQGALLALALQLRDFIKNQTSMCFPQPFLVSISMTACSSILALGMMPLCLLIYTSVWTSGDAIQIPFDSIGITLVSLLVPVGLGIYTKHRWPKAAKKILKVGSVVGIFLIIIIAVIGGVLYQSSWTISPSLWIIGTIYPFIGFGLGFLLARFVGQPWYRCRTIALETGMQNAQLASTITQLSFSPAELELMFAFPLIYSIFQLVVAGIAIGLYYTMKRCRRGTSAEEDGEGTQSTVEDQNYALENGGFHCDENGNTENKDKGTKL</sequence>
<keyword evidence="9 13" id="KW-1133">Transmembrane helix</keyword>
<keyword evidence="11 13" id="KW-0472">Membrane</keyword>
<dbReference type="PANTHER" id="PTHR46498">
    <property type="entry name" value="GTP-BINDING PROTEIN 8"/>
    <property type="match status" value="1"/>
</dbReference>
<dbReference type="Pfam" id="PF01758">
    <property type="entry name" value="SBF"/>
    <property type="match status" value="1"/>
</dbReference>
<evidence type="ECO:0000256" key="8">
    <source>
        <dbReference type="ARBA" id="ARBA00022842"/>
    </source>
</evidence>
<feature type="transmembrane region" description="Helical" evidence="13">
    <location>
        <begin position="255"/>
        <end position="280"/>
    </location>
</feature>
<feature type="region of interest" description="Disordered" evidence="12">
    <location>
        <begin position="471"/>
        <end position="492"/>
    </location>
</feature>
<evidence type="ECO:0000313" key="15">
    <source>
        <dbReference type="Ensembl" id="ENSCCRP00010102877.1"/>
    </source>
</evidence>
<feature type="transmembrane region" description="Helical" evidence="13">
    <location>
        <begin position="292"/>
        <end position="313"/>
    </location>
</feature>
<comment type="cofactor">
    <cofactor evidence="1">
        <name>Mg(2+)</name>
        <dbReference type="ChEBI" id="CHEBI:18420"/>
    </cofactor>
</comment>
<evidence type="ECO:0000256" key="6">
    <source>
        <dbReference type="ARBA" id="ARBA00022723"/>
    </source>
</evidence>
<protein>
    <recommendedName>
        <fullName evidence="4">GTP-binding protein 8</fullName>
    </recommendedName>
</protein>
<dbReference type="Ensembl" id="ENSCCRT00010114296.1">
    <property type="protein sequence ID" value="ENSCCRP00010102877.1"/>
    <property type="gene ID" value="ENSCCRG00010045299.1"/>
</dbReference>
<dbReference type="Gene3D" id="3.40.50.300">
    <property type="entry name" value="P-loop containing nucleotide triphosphate hydrolases"/>
    <property type="match status" value="1"/>
</dbReference>
<keyword evidence="7" id="KW-0547">Nucleotide-binding</keyword>
<feature type="compositionally biased region" description="Basic and acidic residues" evidence="12">
    <location>
        <begin position="476"/>
        <end position="492"/>
    </location>
</feature>
<evidence type="ECO:0000256" key="5">
    <source>
        <dbReference type="ARBA" id="ARBA00022692"/>
    </source>
</evidence>
<keyword evidence="5 13" id="KW-0812">Transmembrane</keyword>
<keyword evidence="8" id="KW-0460">Magnesium</keyword>
<organism evidence="15 16">
    <name type="scientific">Cyprinus carpio</name>
    <name type="common">Common carp</name>
    <dbReference type="NCBI Taxonomy" id="7962"/>
    <lineage>
        <taxon>Eukaryota</taxon>
        <taxon>Metazoa</taxon>
        <taxon>Chordata</taxon>
        <taxon>Craniata</taxon>
        <taxon>Vertebrata</taxon>
        <taxon>Euteleostomi</taxon>
        <taxon>Actinopterygii</taxon>
        <taxon>Neopterygii</taxon>
        <taxon>Teleostei</taxon>
        <taxon>Ostariophysi</taxon>
        <taxon>Cypriniformes</taxon>
        <taxon>Cyprinidae</taxon>
        <taxon>Cyprininae</taxon>
        <taxon>Cyprinus</taxon>
    </lineage>
</organism>
<reference evidence="15" key="1">
    <citation type="submission" date="2025-08" db="UniProtKB">
        <authorList>
            <consortium name="Ensembl"/>
        </authorList>
    </citation>
    <scope>IDENTIFICATION</scope>
</reference>
<evidence type="ECO:0000256" key="12">
    <source>
        <dbReference type="SAM" id="MobiDB-lite"/>
    </source>
</evidence>
<dbReference type="PANTHER" id="PTHR46498:SF1">
    <property type="entry name" value="GTP-BINDING PROTEIN 8"/>
    <property type="match status" value="1"/>
</dbReference>
<feature type="transmembrane region" description="Helical" evidence="13">
    <location>
        <begin position="417"/>
        <end position="441"/>
    </location>
</feature>
<dbReference type="InterPro" id="IPR038770">
    <property type="entry name" value="Na+/solute_symporter_sf"/>
</dbReference>
<feature type="transmembrane region" description="Helical" evidence="13">
    <location>
        <begin position="325"/>
        <end position="347"/>
    </location>
</feature>
<dbReference type="InterPro" id="IPR030393">
    <property type="entry name" value="G_ENGB_dom"/>
</dbReference>
<dbReference type="InterPro" id="IPR019987">
    <property type="entry name" value="GTP-bd_ribosome_bio_YsxC"/>
</dbReference>
<keyword evidence="16" id="KW-1185">Reference proteome</keyword>
<evidence type="ECO:0000256" key="9">
    <source>
        <dbReference type="ARBA" id="ARBA00022989"/>
    </source>
</evidence>
<dbReference type="GO" id="GO:0005739">
    <property type="term" value="C:mitochondrion"/>
    <property type="evidence" value="ECO:0007669"/>
    <property type="project" value="TreeGrafter"/>
</dbReference>
<dbReference type="GO" id="GO:0016020">
    <property type="term" value="C:membrane"/>
    <property type="evidence" value="ECO:0007669"/>
    <property type="project" value="UniProtKB-SubCell"/>
</dbReference>
<reference evidence="15" key="2">
    <citation type="submission" date="2025-09" db="UniProtKB">
        <authorList>
            <consortium name="Ensembl"/>
        </authorList>
    </citation>
    <scope>IDENTIFICATION</scope>
</reference>
<dbReference type="SUPFAM" id="SSF52540">
    <property type="entry name" value="P-loop containing nucleoside triphosphate hydrolases"/>
    <property type="match status" value="1"/>
</dbReference>
<comment type="similarity">
    <text evidence="3">Belongs to the TRAFAC class TrmE-Era-EngA-EngB-Septin-like GTPase superfamily. EngB GTPase family.</text>
</comment>
<evidence type="ECO:0000256" key="7">
    <source>
        <dbReference type="ARBA" id="ARBA00022741"/>
    </source>
</evidence>
<evidence type="ECO:0000256" key="2">
    <source>
        <dbReference type="ARBA" id="ARBA00004141"/>
    </source>
</evidence>
<dbReference type="GO" id="GO:0005525">
    <property type="term" value="F:GTP binding"/>
    <property type="evidence" value="ECO:0007669"/>
    <property type="project" value="UniProtKB-KW"/>
</dbReference>
<dbReference type="Proteomes" id="UP000694427">
    <property type="component" value="Unplaced"/>
</dbReference>
<evidence type="ECO:0000256" key="10">
    <source>
        <dbReference type="ARBA" id="ARBA00023134"/>
    </source>
</evidence>
<dbReference type="Gene3D" id="1.20.1530.20">
    <property type="match status" value="1"/>
</dbReference>
<evidence type="ECO:0000256" key="11">
    <source>
        <dbReference type="ARBA" id="ARBA00023136"/>
    </source>
</evidence>
<dbReference type="GO" id="GO:0046872">
    <property type="term" value="F:metal ion binding"/>
    <property type="evidence" value="ECO:0007669"/>
    <property type="project" value="UniProtKB-KW"/>
</dbReference>
<evidence type="ECO:0000256" key="13">
    <source>
        <dbReference type="SAM" id="Phobius"/>
    </source>
</evidence>
<dbReference type="AlphaFoldDB" id="A0A8C1PBR6"/>
<dbReference type="InterPro" id="IPR002657">
    <property type="entry name" value="BilAc:Na_symport/Acr3"/>
</dbReference>
<proteinExistence type="inferred from homology"/>
<dbReference type="InterPro" id="IPR006073">
    <property type="entry name" value="GTP-bd"/>
</dbReference>
<evidence type="ECO:0000313" key="16">
    <source>
        <dbReference type="Proteomes" id="UP000694427"/>
    </source>
</evidence>
<dbReference type="InterPro" id="IPR052279">
    <property type="entry name" value="EngB_GTPase"/>
</dbReference>
<evidence type="ECO:0000259" key="14">
    <source>
        <dbReference type="PROSITE" id="PS51706"/>
    </source>
</evidence>